<sequence>MHPKDHIGGAGFVSDHFAHNNPTIIASKRIRHDLKSKDDRDPTSVFGNNRGVPIPEKLEAAEYRELSVGGLRFELQKIHAHQPGDLFIFLDKSVPENAAAGIDTSVFMVVDTVFPGWIPLFPTNLNPDVASYYEAMDVILGYDFDVLMAGHLTRMGTKADVQLNRDLFADILEGATAGFAAVSQADVGAGTAVSDPTNPNAGNVWLLFTELIARQTDMCAAYVLDSASRGRDWLAEVAGVDLTLRTQHTQTPQQPPLGSKTPTGVVRTAFKFW</sequence>
<dbReference type="AlphaFoldDB" id="D8LEX6"/>
<dbReference type="InterPro" id="IPR036866">
    <property type="entry name" value="RibonucZ/Hydroxyglut_hydro"/>
</dbReference>
<dbReference type="EMBL" id="FN648000">
    <property type="protein sequence ID" value="CBN79796.1"/>
    <property type="molecule type" value="Genomic_DNA"/>
</dbReference>
<proteinExistence type="predicted"/>
<dbReference type="EMBL" id="FN649736">
    <property type="protein sequence ID" value="CBN79796.1"/>
    <property type="molecule type" value="Genomic_DNA"/>
</dbReference>
<dbReference type="SUPFAM" id="SSF56281">
    <property type="entry name" value="Metallo-hydrolase/oxidoreductase"/>
    <property type="match status" value="1"/>
</dbReference>
<dbReference type="Proteomes" id="UP000002630">
    <property type="component" value="Linkage Group LG11"/>
</dbReference>
<gene>
    <name evidence="1" type="ORF">Esi_0014_0117</name>
</gene>
<dbReference type="OrthoDB" id="449487at2759"/>
<accession>D8LEX6</accession>
<evidence type="ECO:0000313" key="2">
    <source>
        <dbReference type="Proteomes" id="UP000002630"/>
    </source>
</evidence>
<reference evidence="1 2" key="1">
    <citation type="journal article" date="2010" name="Nature">
        <title>The Ectocarpus genome and the independent evolution of multicellularity in brown algae.</title>
        <authorList>
            <person name="Cock J.M."/>
            <person name="Sterck L."/>
            <person name="Rouze P."/>
            <person name="Scornet D."/>
            <person name="Allen A.E."/>
            <person name="Amoutzias G."/>
            <person name="Anthouard V."/>
            <person name="Artiguenave F."/>
            <person name="Aury J.M."/>
            <person name="Badger J.H."/>
            <person name="Beszteri B."/>
            <person name="Billiau K."/>
            <person name="Bonnet E."/>
            <person name="Bothwell J.H."/>
            <person name="Bowler C."/>
            <person name="Boyen C."/>
            <person name="Brownlee C."/>
            <person name="Carrano C.J."/>
            <person name="Charrier B."/>
            <person name="Cho G.Y."/>
            <person name="Coelho S.M."/>
            <person name="Collen J."/>
            <person name="Corre E."/>
            <person name="Da Silva C."/>
            <person name="Delage L."/>
            <person name="Delaroque N."/>
            <person name="Dittami S.M."/>
            <person name="Doulbeau S."/>
            <person name="Elias M."/>
            <person name="Farnham G."/>
            <person name="Gachon C.M."/>
            <person name="Gschloessl B."/>
            <person name="Heesch S."/>
            <person name="Jabbari K."/>
            <person name="Jubin C."/>
            <person name="Kawai H."/>
            <person name="Kimura K."/>
            <person name="Kloareg B."/>
            <person name="Kupper F.C."/>
            <person name="Lang D."/>
            <person name="Le Bail A."/>
            <person name="Leblanc C."/>
            <person name="Lerouge P."/>
            <person name="Lohr M."/>
            <person name="Lopez P.J."/>
            <person name="Martens C."/>
            <person name="Maumus F."/>
            <person name="Michel G."/>
            <person name="Miranda-Saavedra D."/>
            <person name="Morales J."/>
            <person name="Moreau H."/>
            <person name="Motomura T."/>
            <person name="Nagasato C."/>
            <person name="Napoli C.A."/>
            <person name="Nelson D.R."/>
            <person name="Nyvall-Collen P."/>
            <person name="Peters A.F."/>
            <person name="Pommier C."/>
            <person name="Potin P."/>
            <person name="Poulain J."/>
            <person name="Quesneville H."/>
            <person name="Read B."/>
            <person name="Rensing S.A."/>
            <person name="Ritter A."/>
            <person name="Rousvoal S."/>
            <person name="Samanta M."/>
            <person name="Samson G."/>
            <person name="Schroeder D.C."/>
            <person name="Segurens B."/>
            <person name="Strittmatter M."/>
            <person name="Tonon T."/>
            <person name="Tregear J.W."/>
            <person name="Valentin K."/>
            <person name="von Dassow P."/>
            <person name="Yamagishi T."/>
            <person name="Van de Peer Y."/>
            <person name="Wincker P."/>
        </authorList>
    </citation>
    <scope>NUCLEOTIDE SEQUENCE [LARGE SCALE GENOMIC DNA]</scope>
    <source>
        <strain evidence="2">Ec32 / CCAP1310/4</strain>
    </source>
</reference>
<organism evidence="1 2">
    <name type="scientific">Ectocarpus siliculosus</name>
    <name type="common">Brown alga</name>
    <name type="synonym">Conferva siliculosa</name>
    <dbReference type="NCBI Taxonomy" id="2880"/>
    <lineage>
        <taxon>Eukaryota</taxon>
        <taxon>Sar</taxon>
        <taxon>Stramenopiles</taxon>
        <taxon>Ochrophyta</taxon>
        <taxon>PX clade</taxon>
        <taxon>Phaeophyceae</taxon>
        <taxon>Ectocarpales</taxon>
        <taxon>Ectocarpaceae</taxon>
        <taxon>Ectocarpus</taxon>
    </lineage>
</organism>
<dbReference type="OMA" id="IRYMERQ"/>
<protein>
    <submittedName>
        <fullName evidence="1">Beta-lactamase domain protein</fullName>
    </submittedName>
</protein>
<name>D8LEX6_ECTSI</name>
<keyword evidence="2" id="KW-1185">Reference proteome</keyword>
<dbReference type="InParanoid" id="D8LEX6"/>
<dbReference type="Gene3D" id="3.60.15.10">
    <property type="entry name" value="Ribonuclease Z/Hydroxyacylglutathione hydrolase-like"/>
    <property type="match status" value="1"/>
</dbReference>
<evidence type="ECO:0000313" key="1">
    <source>
        <dbReference type="EMBL" id="CBN79796.1"/>
    </source>
</evidence>
<dbReference type="eggNOG" id="ENOG502SA2M">
    <property type="taxonomic scope" value="Eukaryota"/>
</dbReference>